<organism evidence="2 3">
    <name type="scientific">Hyphobacterium lacteum</name>
    <dbReference type="NCBI Taxonomy" id="3116575"/>
    <lineage>
        <taxon>Bacteria</taxon>
        <taxon>Pseudomonadati</taxon>
        <taxon>Pseudomonadota</taxon>
        <taxon>Alphaproteobacteria</taxon>
        <taxon>Maricaulales</taxon>
        <taxon>Maricaulaceae</taxon>
        <taxon>Hyphobacterium</taxon>
    </lineage>
</organism>
<dbReference type="InterPro" id="IPR036388">
    <property type="entry name" value="WH-like_DNA-bd_sf"/>
</dbReference>
<gene>
    <name evidence="2" type="ORF">V0U79_03020</name>
</gene>
<evidence type="ECO:0000313" key="3">
    <source>
        <dbReference type="Proteomes" id="UP001354971"/>
    </source>
</evidence>
<dbReference type="PANTHER" id="PTHR33164:SF107">
    <property type="entry name" value="TRANSCRIPTIONAL REGULATORY PROTEIN"/>
    <property type="match status" value="1"/>
</dbReference>
<evidence type="ECO:0000313" key="2">
    <source>
        <dbReference type="EMBL" id="MEE2525323.1"/>
    </source>
</evidence>
<dbReference type="InterPro" id="IPR000835">
    <property type="entry name" value="HTH_MarR-typ"/>
</dbReference>
<dbReference type="InterPro" id="IPR039422">
    <property type="entry name" value="MarR/SlyA-like"/>
</dbReference>
<dbReference type="Gene3D" id="1.10.10.10">
    <property type="entry name" value="Winged helix-like DNA-binding domain superfamily/Winged helix DNA-binding domain"/>
    <property type="match status" value="1"/>
</dbReference>
<dbReference type="InterPro" id="IPR036390">
    <property type="entry name" value="WH_DNA-bd_sf"/>
</dbReference>
<dbReference type="PROSITE" id="PS50995">
    <property type="entry name" value="HTH_MARR_2"/>
    <property type="match status" value="1"/>
</dbReference>
<proteinExistence type="predicted"/>
<dbReference type="Pfam" id="PF12802">
    <property type="entry name" value="MarR_2"/>
    <property type="match status" value="1"/>
</dbReference>
<evidence type="ECO:0000259" key="1">
    <source>
        <dbReference type="PROSITE" id="PS50995"/>
    </source>
</evidence>
<dbReference type="PANTHER" id="PTHR33164">
    <property type="entry name" value="TRANSCRIPTIONAL REGULATOR, MARR FAMILY"/>
    <property type="match status" value="1"/>
</dbReference>
<dbReference type="RefSeq" id="WP_330197986.1">
    <property type="nucleotide sequence ID" value="NZ_JAZDRP010000002.1"/>
</dbReference>
<dbReference type="SMART" id="SM00347">
    <property type="entry name" value="HTH_MARR"/>
    <property type="match status" value="1"/>
</dbReference>
<keyword evidence="3" id="KW-1185">Reference proteome</keyword>
<dbReference type="EMBL" id="JAZDRP010000002">
    <property type="protein sequence ID" value="MEE2525323.1"/>
    <property type="molecule type" value="Genomic_DNA"/>
</dbReference>
<dbReference type="Proteomes" id="UP001354971">
    <property type="component" value="Unassembled WGS sequence"/>
</dbReference>
<reference evidence="2 3" key="1">
    <citation type="submission" date="2024-01" db="EMBL/GenBank/DDBJ databases">
        <title>Hyphobacterium bacterium isolated from marine sediment.</title>
        <authorList>
            <person name="Zhao S."/>
        </authorList>
    </citation>
    <scope>NUCLEOTIDE SEQUENCE [LARGE SCALE GENOMIC DNA]</scope>
    <source>
        <strain evidence="3">HN65</strain>
    </source>
</reference>
<protein>
    <submittedName>
        <fullName evidence="2">MarR family winged helix-turn-helix transcriptional regulator</fullName>
    </submittedName>
</protein>
<accession>A0ABU7LN19</accession>
<name>A0ABU7LN19_9PROT</name>
<comment type="caution">
    <text evidence="2">The sequence shown here is derived from an EMBL/GenBank/DDBJ whole genome shotgun (WGS) entry which is preliminary data.</text>
</comment>
<dbReference type="SUPFAM" id="SSF46785">
    <property type="entry name" value="Winged helix' DNA-binding domain"/>
    <property type="match status" value="1"/>
</dbReference>
<sequence length="144" mass="15610">MAKVRAVDRRLFLLIEIAARKLNRDADKRLKAEAGVSASQASVLFLLLRRGDRRMGDLSRTLSLNPPAMTGLVDRMAKAGLVRKTTDRSDARGAMVALTKAGQTAAEQADATLKSLNAELEQRLGDDVSDVLHDALTRIAIEEG</sequence>
<feature type="domain" description="HTH marR-type" evidence="1">
    <location>
        <begin position="8"/>
        <end position="141"/>
    </location>
</feature>